<dbReference type="Pfam" id="PF12768">
    <property type="entry name" value="Rax2"/>
    <property type="match status" value="1"/>
</dbReference>
<dbReference type="InterPro" id="IPR048266">
    <property type="entry name" value="Rax2-like_second"/>
</dbReference>
<dbReference type="GO" id="GO:1902929">
    <property type="term" value="C:plasma membrane of growing cell tip"/>
    <property type="evidence" value="ECO:0007669"/>
    <property type="project" value="TreeGrafter"/>
</dbReference>
<proteinExistence type="predicted"/>
<accession>A0A8K0JJQ7</accession>
<feature type="region of interest" description="Disordered" evidence="3">
    <location>
        <begin position="1386"/>
        <end position="1432"/>
    </location>
</feature>
<keyword evidence="8" id="KW-1185">Reference proteome</keyword>
<name>A0A8K0JJQ7_9TREE</name>
<evidence type="ECO:0000256" key="5">
    <source>
        <dbReference type="SAM" id="SignalP"/>
    </source>
</evidence>
<keyword evidence="5" id="KW-0732">Signal</keyword>
<protein>
    <recommendedName>
        <fullName evidence="6">SH3 domain-containing protein</fullName>
    </recommendedName>
</protein>
<comment type="caution">
    <text evidence="7">The sequence shown here is derived from an EMBL/GenBank/DDBJ whole genome shotgun (WGS) entry which is preliminary data.</text>
</comment>
<dbReference type="SUPFAM" id="SSF50965">
    <property type="entry name" value="Galactose oxidase, central domain"/>
    <property type="match status" value="2"/>
</dbReference>
<evidence type="ECO:0000259" key="6">
    <source>
        <dbReference type="PROSITE" id="PS50002"/>
    </source>
</evidence>
<dbReference type="Pfam" id="PF20843">
    <property type="entry name" value="Rax2_3"/>
    <property type="match status" value="1"/>
</dbReference>
<evidence type="ECO:0000256" key="4">
    <source>
        <dbReference type="SAM" id="Phobius"/>
    </source>
</evidence>
<dbReference type="InterPro" id="IPR001452">
    <property type="entry name" value="SH3_domain"/>
</dbReference>
<dbReference type="Pfam" id="PF14604">
    <property type="entry name" value="SH3_9"/>
    <property type="match status" value="1"/>
</dbReference>
<dbReference type="InterPro" id="IPR024982">
    <property type="entry name" value="Rax2-like_C"/>
</dbReference>
<dbReference type="InterPro" id="IPR036028">
    <property type="entry name" value="SH3-like_dom_sf"/>
</dbReference>
<dbReference type="PROSITE" id="PS50002">
    <property type="entry name" value="SH3"/>
    <property type="match status" value="1"/>
</dbReference>
<dbReference type="EMBL" id="JABELV010000079">
    <property type="protein sequence ID" value="KAG7531947.1"/>
    <property type="molecule type" value="Genomic_DNA"/>
</dbReference>
<dbReference type="SMART" id="SM00326">
    <property type="entry name" value="SH3"/>
    <property type="match status" value="1"/>
</dbReference>
<feature type="compositionally biased region" description="Polar residues" evidence="3">
    <location>
        <begin position="1400"/>
        <end position="1411"/>
    </location>
</feature>
<feature type="chain" id="PRO_5035428665" description="SH3 domain-containing protein" evidence="5">
    <location>
        <begin position="29"/>
        <end position="1486"/>
    </location>
</feature>
<dbReference type="SUPFAM" id="SSF50044">
    <property type="entry name" value="SH3-domain"/>
    <property type="match status" value="1"/>
</dbReference>
<dbReference type="PANTHER" id="PTHR31778">
    <property type="entry name" value="BUD SITE SELECTION PROTEIN RAX2"/>
    <property type="match status" value="1"/>
</dbReference>
<keyword evidence="1 2" id="KW-0728">SH3 domain</keyword>
<sequence length="1486" mass="155172">MPFNLSIPTTLLFLLINALSLLPLPARAQSSTAPSNLPQIDYTRMGTVTLTGSFAGLDFYTNSSASSGSFSETEGEGEGDVLVARGGDNGARVLGRTDAGGSIYAICSTSTSSGSNGDGEEVYVGGNFTRFGEVDIPTDVGFGLVKVFVPKEEGGEVKVTPATLSSGVQVGSGGNGMTGVRTLYCDEDKVWIGGSFGNSDTTNDDEANNVLILDPSSMQLSLPPFSGLNGSVSSITPSSIPGGLIFSGSFSTLFRTDGLNTTTNSTSNSTTVTLDEVLQAYPGDAPQGTITTGFSRYLTPLSLSNASIDAGPTRDGSASVKDITCPSGTGQAGYYGRDGSAVKVTVRLFRELRALGVRLGNGLEAGRGTTAFRVVTIPDNTQRTLIYTDPATGSNATCSDSCPLSTNSSIIAQDFLFSEGMESITGFQVYLEGWTGNGAGLSRLQLLSSGGTASAVSGDNYPVCQSDSGSTSASSNVEKTGQWTDRQVDTSISGTVQSVSVASVPNGSGDRPSTTWYPYIASSGNYSVFLNIPGCQRMGDCDSRTSVDVGVFPYAGSLGYTSNIAQTVDADTRELIYSGYMQASEQGSFQSTVRLALAANPGGTSSGRWEVVAGSVTLEYTAAVTRNGTSIPLVTGLNATVTVNSTEFGNTTLGEGSTRRSFGVFEWVEGGAEVDATRVLGNEAETDLTMLGFVLQNATSGEVDNASVRTVVTLNDVVYAAGQFVDQGNFSNVVALKDGAVSSLAQGGLNGLVTSALASGNRVFFGGEFTGTAEGSTTLNRLAQWDPTDDSWSALAGGVDGPVSSLEAGSGDEILIVGNFSNTINSDGTTSATGGYAVWNTNSESWTTSGIVVGTINTVSIDGDQTYLAGRVQGVSENAANGIAYLSGSGEDASISAGNIDFASNTTMSSPSRKRSMLPHGHPTRTWMNRFSEALRKRQASAPASTPAGIPQVISEAPTILTAAYWTNSSASGSPTVTCIGGNFSLADSRGMSIGFYNQESRTTTPVNGQQPEGVVRSLEVIGNTLVVAGNFVLGEQNSIASYDLAGNSWNSAVPGLNNGTGAGDVYVVRKQPNANMLIAAGAFTTAGSLPCVGVCAWDLDTARWSALGSGLSRGSVRTIEFVDQSLLIAGAFALSDGTSAYVAKYDFGSSTWTALATSDQLPGPVTAMALDDGDVDKIYAAGISENNGDPYVQRWNGQTWETQEPSPLAGTQVSSMVMVPLATEYSKSQMMENDRMLMVIGSLVLPNSGNSTVALYDGQEWIPYLTSVGRNGNGAGASGLFFSIHDFSFHTRHYLALGLIVLIALAISTGLIFLFVLLGLLVLFWWRRHRKQPAPPPVVTTLMEKRPSSEFGDTDSLRLRRLGAIQQAVFGSSAVAATSFAAASKAQSPRDTANDDTRSSFGYDSTSQGHTMGVPTDVTHGESSSPSHMGRPTTVKYNFEAVDPAELTVCEGDHVNVLEEDESEQWWYVRDREGREGVVPASYLW</sequence>
<feature type="domain" description="SH3" evidence="6">
    <location>
        <begin position="1429"/>
        <end position="1486"/>
    </location>
</feature>
<feature type="signal peptide" evidence="5">
    <location>
        <begin position="1"/>
        <end position="28"/>
    </location>
</feature>
<gene>
    <name evidence="7" type="ORF">FFLO_04015</name>
</gene>
<keyword evidence="4" id="KW-1133">Transmembrane helix</keyword>
<reference evidence="7" key="1">
    <citation type="submission" date="2020-04" db="EMBL/GenBank/DDBJ databases">
        <title>Analysis of mating type loci in Filobasidium floriforme.</title>
        <authorList>
            <person name="Nowrousian M."/>
        </authorList>
    </citation>
    <scope>NUCLEOTIDE SEQUENCE</scope>
    <source>
        <strain evidence="7">CBS 6242</strain>
    </source>
</reference>
<evidence type="ECO:0000256" key="3">
    <source>
        <dbReference type="SAM" id="MobiDB-lite"/>
    </source>
</evidence>
<keyword evidence="4" id="KW-0472">Membrane</keyword>
<evidence type="ECO:0000313" key="7">
    <source>
        <dbReference type="EMBL" id="KAG7531947.1"/>
    </source>
</evidence>
<dbReference type="Proteomes" id="UP000812966">
    <property type="component" value="Unassembled WGS sequence"/>
</dbReference>
<dbReference type="InterPro" id="IPR015915">
    <property type="entry name" value="Kelch-typ_b-propeller"/>
</dbReference>
<dbReference type="PANTHER" id="PTHR31778:SF2">
    <property type="entry name" value="BUD SITE SELECTION PROTEIN RAX2"/>
    <property type="match status" value="1"/>
</dbReference>
<dbReference type="Gene3D" id="2.120.10.80">
    <property type="entry name" value="Kelch-type beta propeller"/>
    <property type="match status" value="1"/>
</dbReference>
<dbReference type="Gene3D" id="2.30.30.40">
    <property type="entry name" value="SH3 Domains"/>
    <property type="match status" value="1"/>
</dbReference>
<dbReference type="InterPro" id="IPR048265">
    <property type="entry name" value="Rax2-like_third"/>
</dbReference>
<dbReference type="Pfam" id="PF20842">
    <property type="entry name" value="Rax2_2"/>
    <property type="match status" value="1"/>
</dbReference>
<evidence type="ECO:0000256" key="1">
    <source>
        <dbReference type="ARBA" id="ARBA00022443"/>
    </source>
</evidence>
<feature type="transmembrane region" description="Helical" evidence="4">
    <location>
        <begin position="1295"/>
        <end position="1327"/>
    </location>
</feature>
<evidence type="ECO:0000313" key="8">
    <source>
        <dbReference type="Proteomes" id="UP000812966"/>
    </source>
</evidence>
<evidence type="ECO:0000256" key="2">
    <source>
        <dbReference type="PROSITE-ProRule" id="PRU00192"/>
    </source>
</evidence>
<organism evidence="7 8">
    <name type="scientific">Filobasidium floriforme</name>
    <dbReference type="NCBI Taxonomy" id="5210"/>
    <lineage>
        <taxon>Eukaryota</taxon>
        <taxon>Fungi</taxon>
        <taxon>Dikarya</taxon>
        <taxon>Basidiomycota</taxon>
        <taxon>Agaricomycotina</taxon>
        <taxon>Tremellomycetes</taxon>
        <taxon>Filobasidiales</taxon>
        <taxon>Filobasidiaceae</taxon>
        <taxon>Filobasidium</taxon>
    </lineage>
</organism>
<dbReference type="InterPro" id="IPR011043">
    <property type="entry name" value="Gal_Oxase/kelch_b-propeller"/>
</dbReference>
<keyword evidence="4" id="KW-0812">Transmembrane</keyword>